<dbReference type="InterPro" id="IPR003309">
    <property type="entry name" value="SCAN_dom"/>
</dbReference>
<gene>
    <name evidence="5" type="primary">LOC102820255</name>
</gene>
<dbReference type="SMART" id="SM00431">
    <property type="entry name" value="SCAN"/>
    <property type="match status" value="1"/>
</dbReference>
<dbReference type="PANTHER" id="PTHR45935">
    <property type="entry name" value="PROTEIN ZBED8-RELATED"/>
    <property type="match status" value="1"/>
</dbReference>
<evidence type="ECO:0000259" key="3">
    <source>
        <dbReference type="PROSITE" id="PS50804"/>
    </source>
</evidence>
<comment type="subcellular location">
    <subcellularLocation>
        <location evidence="2">Nucleus</location>
    </subcellularLocation>
</comment>
<dbReference type="RefSeq" id="XP_006877509.1">
    <property type="nucleotide sequence ID" value="XM_006877447.1"/>
</dbReference>
<organism evidence="4 5">
    <name type="scientific">Chrysochloris asiatica</name>
    <name type="common">Cape golden mole</name>
    <dbReference type="NCBI Taxonomy" id="185453"/>
    <lineage>
        <taxon>Eukaryota</taxon>
        <taxon>Metazoa</taxon>
        <taxon>Chordata</taxon>
        <taxon>Craniata</taxon>
        <taxon>Vertebrata</taxon>
        <taxon>Euteleostomi</taxon>
        <taxon>Mammalia</taxon>
        <taxon>Eutheria</taxon>
        <taxon>Afrotheria</taxon>
        <taxon>Chrysochloridae</taxon>
        <taxon>Chrysochlorinae</taxon>
        <taxon>Chrysochloris</taxon>
    </lineage>
</organism>
<keyword evidence="1 2" id="KW-0539">Nucleus</keyword>
<evidence type="ECO:0000313" key="4">
    <source>
        <dbReference type="Proteomes" id="UP000504623"/>
    </source>
</evidence>
<dbReference type="Pfam" id="PF02023">
    <property type="entry name" value="SCAN"/>
    <property type="match status" value="1"/>
</dbReference>
<name>A0A9B0UCG7_CHRAS</name>
<proteinExistence type="predicted"/>
<dbReference type="GO" id="GO:0005634">
    <property type="term" value="C:nucleus"/>
    <property type="evidence" value="ECO:0007669"/>
    <property type="project" value="UniProtKB-SubCell"/>
</dbReference>
<dbReference type="FunFam" id="1.10.4020.10:FF:000001">
    <property type="entry name" value="zinc finger protein 263 isoform X1"/>
    <property type="match status" value="1"/>
</dbReference>
<dbReference type="CDD" id="cd07936">
    <property type="entry name" value="SCAN"/>
    <property type="match status" value="1"/>
</dbReference>
<protein>
    <submittedName>
        <fullName evidence="5">Zinc finger protein 449-like</fullName>
    </submittedName>
</protein>
<evidence type="ECO:0000313" key="5">
    <source>
        <dbReference type="RefSeq" id="XP_006877509.1"/>
    </source>
</evidence>
<dbReference type="PROSITE" id="PS50804">
    <property type="entry name" value="SCAN_BOX"/>
    <property type="match status" value="1"/>
</dbReference>
<keyword evidence="4" id="KW-1185">Reference proteome</keyword>
<dbReference type="Gene3D" id="1.10.4020.10">
    <property type="entry name" value="DNA breaking-rejoining enzymes"/>
    <property type="match status" value="1"/>
</dbReference>
<dbReference type="OrthoDB" id="6077919at2759"/>
<dbReference type="GeneID" id="102820255"/>
<feature type="domain" description="SCAN box" evidence="3">
    <location>
        <begin position="30"/>
        <end position="112"/>
    </location>
</feature>
<dbReference type="AlphaFoldDB" id="A0A9B0UCG7"/>
<reference evidence="5" key="1">
    <citation type="submission" date="2025-08" db="UniProtKB">
        <authorList>
            <consortium name="RefSeq"/>
        </authorList>
    </citation>
    <scope>IDENTIFICATION</scope>
    <source>
        <tissue evidence="5">Spleen</tissue>
    </source>
</reference>
<evidence type="ECO:0000256" key="1">
    <source>
        <dbReference type="ARBA" id="ARBA00023242"/>
    </source>
</evidence>
<dbReference type="InterPro" id="IPR038269">
    <property type="entry name" value="SCAN_sf"/>
</dbReference>
<dbReference type="Proteomes" id="UP000504623">
    <property type="component" value="Unplaced"/>
</dbReference>
<accession>A0A9B0UCG7</accession>
<sequence length="153" mass="17800">MAVTLGCAIQASLNHGSVFKEYDTESEVFRQSFRQFQYRQASGPREAFNNLWELCSQWLKPAVRSKEEILEQLVFEQFLSILPTEIETWVRLYRPENREKVLSLVEELQKELEGPVQQVRKDGGFSVIRKIVAEVAGTISDVWSQVLFTFFFC</sequence>
<dbReference type="InterPro" id="IPR050916">
    <property type="entry name" value="SCAN-C2H2_zinc_finger"/>
</dbReference>
<dbReference type="PANTHER" id="PTHR45935:SF29">
    <property type="entry name" value="SCAN BOX DOMAIN-CONTAINING PROTEIN"/>
    <property type="match status" value="1"/>
</dbReference>
<dbReference type="SUPFAM" id="SSF47353">
    <property type="entry name" value="Retrovirus capsid dimerization domain-like"/>
    <property type="match status" value="1"/>
</dbReference>
<evidence type="ECO:0000256" key="2">
    <source>
        <dbReference type="PROSITE-ProRule" id="PRU00187"/>
    </source>
</evidence>